<comment type="caution">
    <text evidence="1">The sequence shown here is derived from an EMBL/GenBank/DDBJ whole genome shotgun (WGS) entry which is preliminary data.</text>
</comment>
<evidence type="ECO:0000313" key="1">
    <source>
        <dbReference type="EMBL" id="CAG8842968.1"/>
    </source>
</evidence>
<reference evidence="1 2" key="1">
    <citation type="submission" date="2021-06" db="EMBL/GenBank/DDBJ databases">
        <authorList>
            <person name="Kallberg Y."/>
            <person name="Tangrot J."/>
            <person name="Rosling A."/>
        </authorList>
    </citation>
    <scope>NUCLEOTIDE SEQUENCE [LARGE SCALE GENOMIC DNA]</scope>
    <source>
        <strain evidence="1 2">120-4 pot B 10/14</strain>
    </source>
</reference>
<keyword evidence="2" id="KW-1185">Reference proteome</keyword>
<feature type="non-terminal residue" evidence="1">
    <location>
        <position position="1"/>
    </location>
</feature>
<sequence>ACKNKYGNDTHILAESTFTNIWKSLMLSLQFMSSKTDLCETCEIMKIDIRYTTQYEKH</sequence>
<proteinExistence type="predicted"/>
<name>A0ABN7WX77_GIGMA</name>
<dbReference type="EMBL" id="CAJVQB010070857">
    <property type="protein sequence ID" value="CAG8842968.1"/>
    <property type="molecule type" value="Genomic_DNA"/>
</dbReference>
<protein>
    <submittedName>
        <fullName evidence="1">13584_t:CDS:1</fullName>
    </submittedName>
</protein>
<gene>
    <name evidence="1" type="ORF">GMARGA_LOCUS36278</name>
</gene>
<evidence type="ECO:0000313" key="2">
    <source>
        <dbReference type="Proteomes" id="UP000789901"/>
    </source>
</evidence>
<accession>A0ABN7WX77</accession>
<dbReference type="Proteomes" id="UP000789901">
    <property type="component" value="Unassembled WGS sequence"/>
</dbReference>
<organism evidence="1 2">
    <name type="scientific">Gigaspora margarita</name>
    <dbReference type="NCBI Taxonomy" id="4874"/>
    <lineage>
        <taxon>Eukaryota</taxon>
        <taxon>Fungi</taxon>
        <taxon>Fungi incertae sedis</taxon>
        <taxon>Mucoromycota</taxon>
        <taxon>Glomeromycotina</taxon>
        <taxon>Glomeromycetes</taxon>
        <taxon>Diversisporales</taxon>
        <taxon>Gigasporaceae</taxon>
        <taxon>Gigaspora</taxon>
    </lineage>
</organism>